<keyword evidence="7" id="KW-1185">Reference proteome</keyword>
<dbReference type="InterPro" id="IPR014757">
    <property type="entry name" value="Tscrpt_reg_IclR_C"/>
</dbReference>
<evidence type="ECO:0000256" key="2">
    <source>
        <dbReference type="ARBA" id="ARBA00023125"/>
    </source>
</evidence>
<evidence type="ECO:0000259" key="5">
    <source>
        <dbReference type="PROSITE" id="PS51078"/>
    </source>
</evidence>
<name>A0ABU0YRK6_9PROT</name>
<dbReference type="Pfam" id="PF09339">
    <property type="entry name" value="HTH_IclR"/>
    <property type="match status" value="1"/>
</dbReference>
<dbReference type="InterPro" id="IPR050707">
    <property type="entry name" value="HTH_MetabolicPath_Reg"/>
</dbReference>
<dbReference type="Pfam" id="PF01614">
    <property type="entry name" value="IclR_C"/>
    <property type="match status" value="1"/>
</dbReference>
<dbReference type="EMBL" id="JAUYVI010000007">
    <property type="protein sequence ID" value="MDQ7250359.1"/>
    <property type="molecule type" value="Genomic_DNA"/>
</dbReference>
<dbReference type="PROSITE" id="PS51078">
    <property type="entry name" value="ICLR_ED"/>
    <property type="match status" value="1"/>
</dbReference>
<dbReference type="InterPro" id="IPR029016">
    <property type="entry name" value="GAF-like_dom_sf"/>
</dbReference>
<keyword evidence="1" id="KW-0805">Transcription regulation</keyword>
<dbReference type="SUPFAM" id="SSF55781">
    <property type="entry name" value="GAF domain-like"/>
    <property type="match status" value="1"/>
</dbReference>
<evidence type="ECO:0000313" key="6">
    <source>
        <dbReference type="EMBL" id="MDQ7250359.1"/>
    </source>
</evidence>
<comment type="caution">
    <text evidence="6">The sequence shown here is derived from an EMBL/GenBank/DDBJ whole genome shotgun (WGS) entry which is preliminary data.</text>
</comment>
<dbReference type="Gene3D" id="1.10.10.10">
    <property type="entry name" value="Winged helix-like DNA-binding domain superfamily/Winged helix DNA-binding domain"/>
    <property type="match status" value="1"/>
</dbReference>
<evidence type="ECO:0000313" key="7">
    <source>
        <dbReference type="Proteomes" id="UP001230156"/>
    </source>
</evidence>
<feature type="domain" description="IclR-ED" evidence="5">
    <location>
        <begin position="84"/>
        <end position="264"/>
    </location>
</feature>
<dbReference type="Proteomes" id="UP001230156">
    <property type="component" value="Unassembled WGS sequence"/>
</dbReference>
<dbReference type="InterPro" id="IPR036390">
    <property type="entry name" value="WH_DNA-bd_sf"/>
</dbReference>
<dbReference type="Gene3D" id="3.30.450.40">
    <property type="match status" value="1"/>
</dbReference>
<dbReference type="InterPro" id="IPR005471">
    <property type="entry name" value="Tscrpt_reg_IclR_N"/>
</dbReference>
<evidence type="ECO:0000256" key="1">
    <source>
        <dbReference type="ARBA" id="ARBA00023015"/>
    </source>
</evidence>
<dbReference type="SUPFAM" id="SSF46785">
    <property type="entry name" value="Winged helix' DNA-binding domain"/>
    <property type="match status" value="1"/>
</dbReference>
<keyword evidence="3" id="KW-0804">Transcription</keyword>
<keyword evidence="2" id="KW-0238">DNA-binding</keyword>
<dbReference type="PANTHER" id="PTHR30136">
    <property type="entry name" value="HELIX-TURN-HELIX TRANSCRIPTIONAL REGULATOR, ICLR FAMILY"/>
    <property type="match status" value="1"/>
</dbReference>
<dbReference type="SMART" id="SM00346">
    <property type="entry name" value="HTH_ICLR"/>
    <property type="match status" value="1"/>
</dbReference>
<gene>
    <name evidence="6" type="ORF">Q8A70_21900</name>
</gene>
<evidence type="ECO:0000256" key="3">
    <source>
        <dbReference type="ARBA" id="ARBA00023163"/>
    </source>
</evidence>
<protein>
    <submittedName>
        <fullName evidence="6">IclR family transcriptional regulator</fullName>
    </submittedName>
</protein>
<dbReference type="RefSeq" id="WP_379959533.1">
    <property type="nucleotide sequence ID" value="NZ_JAUYVI010000007.1"/>
</dbReference>
<evidence type="ECO:0000259" key="4">
    <source>
        <dbReference type="PROSITE" id="PS51077"/>
    </source>
</evidence>
<sequence length="266" mass="28860">MAMTDTDDRDPPEARRAAYAAPALEKGLDILELLAGSDHALTTGQIADALGRSKNEIFRMVFVLEDRNYLTRDPATDLLSLSNRLFQMGLRTPRARQLTEVAIPAMESLSEKIGHSTHLVVVNRGETVVIATAAGGADVGFTLRLGYRRPAIDSSSGQTIIAFQPAETQQRLIAESRPLAEDAVDEKKLAQRLRRIRETGYLIAPSHDIAGITDICAPILDQSERALAGIVIPCLKRTKSVDRHEDIARALLAACAAISSALRQAT</sequence>
<dbReference type="PANTHER" id="PTHR30136:SF7">
    <property type="entry name" value="HTH-TYPE TRANSCRIPTIONAL REGULATOR KDGR-RELATED"/>
    <property type="match status" value="1"/>
</dbReference>
<feature type="domain" description="HTH iclR-type" evidence="4">
    <location>
        <begin position="21"/>
        <end position="90"/>
    </location>
</feature>
<reference evidence="7" key="1">
    <citation type="submission" date="2023-08" db="EMBL/GenBank/DDBJ databases">
        <title>Rhodospirillaceae gen. nov., a novel taxon isolated from the Yangtze River Yuezi River estuary sludge.</title>
        <authorList>
            <person name="Ruan L."/>
        </authorList>
    </citation>
    <scope>NUCLEOTIDE SEQUENCE [LARGE SCALE GENOMIC DNA]</scope>
    <source>
        <strain evidence="7">R-7</strain>
    </source>
</reference>
<accession>A0ABU0YRK6</accession>
<dbReference type="PROSITE" id="PS51077">
    <property type="entry name" value="HTH_ICLR"/>
    <property type="match status" value="1"/>
</dbReference>
<dbReference type="InterPro" id="IPR036388">
    <property type="entry name" value="WH-like_DNA-bd_sf"/>
</dbReference>
<proteinExistence type="predicted"/>
<organism evidence="6 7">
    <name type="scientific">Dongia sedimenti</name>
    <dbReference type="NCBI Taxonomy" id="3064282"/>
    <lineage>
        <taxon>Bacteria</taxon>
        <taxon>Pseudomonadati</taxon>
        <taxon>Pseudomonadota</taxon>
        <taxon>Alphaproteobacteria</taxon>
        <taxon>Rhodospirillales</taxon>
        <taxon>Dongiaceae</taxon>
        <taxon>Dongia</taxon>
    </lineage>
</organism>